<evidence type="ECO:0000313" key="4">
    <source>
        <dbReference type="Proteomes" id="UP001209878"/>
    </source>
</evidence>
<protein>
    <submittedName>
        <fullName evidence="3">Uncharacterized protein</fullName>
    </submittedName>
</protein>
<proteinExistence type="predicted"/>
<evidence type="ECO:0000256" key="1">
    <source>
        <dbReference type="SAM" id="MobiDB-lite"/>
    </source>
</evidence>
<dbReference type="EMBL" id="JAODUO010001199">
    <property type="protein sequence ID" value="KAK2169230.1"/>
    <property type="molecule type" value="Genomic_DNA"/>
</dbReference>
<keyword evidence="4" id="KW-1185">Reference proteome</keyword>
<gene>
    <name evidence="3" type="ORF">NP493_1200g00000</name>
</gene>
<feature type="transmembrane region" description="Helical" evidence="2">
    <location>
        <begin position="149"/>
        <end position="172"/>
    </location>
</feature>
<organism evidence="3 4">
    <name type="scientific">Ridgeia piscesae</name>
    <name type="common">Tubeworm</name>
    <dbReference type="NCBI Taxonomy" id="27915"/>
    <lineage>
        <taxon>Eukaryota</taxon>
        <taxon>Metazoa</taxon>
        <taxon>Spiralia</taxon>
        <taxon>Lophotrochozoa</taxon>
        <taxon>Annelida</taxon>
        <taxon>Polychaeta</taxon>
        <taxon>Sedentaria</taxon>
        <taxon>Canalipalpata</taxon>
        <taxon>Sabellida</taxon>
        <taxon>Siboglinidae</taxon>
        <taxon>Ridgeia</taxon>
    </lineage>
</organism>
<dbReference type="Proteomes" id="UP001209878">
    <property type="component" value="Unassembled WGS sequence"/>
</dbReference>
<feature type="region of interest" description="Disordered" evidence="1">
    <location>
        <begin position="244"/>
        <end position="264"/>
    </location>
</feature>
<sequence length="264" mass="30920">MWWQRYRTPSTTTTERPWWGRTTTTERPWWGRTTTTERPWWGRTTTTERPWWGRTTTTERPWWGRTTTTERLWWGRTTTTKRPWWGRTTTTERPWWGRTTSTERPTTTGWWQNDGTRSTTKEFWDDNDSWGNGRTTSWKYSEKRHTSTAFITVAIVIGSVVFIAIIAAPMWLGSKYKNNHRNRTTVHRENPRTIYIVDLEPTVNPAEPFVSAEIPPPYDVIAPPTYESVYDATQSTPVYTNACGPDDMSNSGELDASDGQVFHV</sequence>
<evidence type="ECO:0000313" key="3">
    <source>
        <dbReference type="EMBL" id="KAK2169230.1"/>
    </source>
</evidence>
<keyword evidence="2" id="KW-0812">Transmembrane</keyword>
<evidence type="ECO:0000256" key="2">
    <source>
        <dbReference type="SAM" id="Phobius"/>
    </source>
</evidence>
<keyword evidence="2" id="KW-1133">Transmembrane helix</keyword>
<comment type="caution">
    <text evidence="3">The sequence shown here is derived from an EMBL/GenBank/DDBJ whole genome shotgun (WGS) entry which is preliminary data.</text>
</comment>
<name>A0AAD9KEF8_RIDPI</name>
<dbReference type="AlphaFoldDB" id="A0AAD9KEF8"/>
<accession>A0AAD9KEF8</accession>
<reference evidence="3" key="1">
    <citation type="journal article" date="2023" name="Mol. Biol. Evol.">
        <title>Third-Generation Sequencing Reveals the Adaptive Role of the Epigenome in Three Deep-Sea Polychaetes.</title>
        <authorList>
            <person name="Perez M."/>
            <person name="Aroh O."/>
            <person name="Sun Y."/>
            <person name="Lan Y."/>
            <person name="Juniper S.K."/>
            <person name="Young C.R."/>
            <person name="Angers B."/>
            <person name="Qian P.Y."/>
        </authorList>
    </citation>
    <scope>NUCLEOTIDE SEQUENCE</scope>
    <source>
        <strain evidence="3">R07B-5</strain>
    </source>
</reference>
<keyword evidence="2" id="KW-0472">Membrane</keyword>